<dbReference type="InterPro" id="IPR030382">
    <property type="entry name" value="MeTrfase_TRM5/TYW2"/>
</dbReference>
<evidence type="ECO:0000256" key="12">
    <source>
        <dbReference type="SAM" id="MobiDB-lite"/>
    </source>
</evidence>
<feature type="region of interest" description="Disordered" evidence="12">
    <location>
        <begin position="521"/>
        <end position="556"/>
    </location>
</feature>
<dbReference type="FunFam" id="3.30.300.110:FF:000001">
    <property type="entry name" value="tRNA (guanine(37)-N1)-methyltransferase"/>
    <property type="match status" value="1"/>
</dbReference>
<keyword evidence="3 11" id="KW-0489">Methyltransferase</keyword>
<comment type="function">
    <text evidence="11">Specifically methylates the N1 position of guanosine-37 in various cytoplasmic and mitochondrial tRNAs. Methylation is not dependent on the nature of the nucleoside 5' of the target nucleoside. This is the first step in the biosynthesis of wybutosine (yW), a modified base adjacent to the anticodon of tRNAs and required for accurate decoding.</text>
</comment>
<dbReference type="SUPFAM" id="SSF53335">
    <property type="entry name" value="S-adenosyl-L-methionine-dependent methyltransferases"/>
    <property type="match status" value="1"/>
</dbReference>
<dbReference type="PANTHER" id="PTHR23245">
    <property type="entry name" value="TRNA METHYLTRANSFERASE"/>
    <property type="match status" value="1"/>
</dbReference>
<evidence type="ECO:0000313" key="14">
    <source>
        <dbReference type="EnsemblMetazoa" id="ACOM042512-PA.1"/>
    </source>
</evidence>
<dbReference type="VEuPathDB" id="VectorBase:ACON2_040567"/>
<evidence type="ECO:0000256" key="2">
    <source>
        <dbReference type="ARBA" id="ARBA00022490"/>
    </source>
</evidence>
<feature type="domain" description="SAM-dependent methyltransferase TRM5/TYW2-type" evidence="13">
    <location>
        <begin position="160"/>
        <end position="431"/>
    </location>
</feature>
<evidence type="ECO:0000256" key="9">
    <source>
        <dbReference type="ARBA" id="ARBA00045951"/>
    </source>
</evidence>
<sequence>MIITTKALAVLPHSGLQTTHRSLLARLRHYFKNMLCPDLHPPATVRGMKLLDRSAFSKTIKVPHLLVPKDKNLNDICRVIKKYLLKLERYKPVITEEYKITLHPLAVQKWEDLAELNLEKLDIGSEALVWEEIQLKYENWKYDEIFKAVLPADKEALSSFSKIGHIIHLNLKDHLLPYKELIGQVICDKIADCRTVVNKSLSIDNTYRNFQMELLCGEPDYRVSVKENGCLFEFDFSKVYWNPRLSTEHEKIVKMLAKTDTLFDLYAGVGPFTVPAARRGCKVLANDLNPDSYEALVNNCALNKVSKHVTCHNKDAVDFIKHEVKQALLERCTDESMEGDIHITMNLPAMAVEHLVHFPGLLKGEDVVLRKQPLVHVYCFAKGVEDKKQIARELVEHWLGTDVTDKLKEIAFVRNVAPNKDMMRVSFYLTEDLLLGRIAVKKRQHEEEDSPQSEEAKRPSNKMKDQRKQLAKKAKTVFSVSQAKKGNLKKTKEVSSNLKKIQVNDKREKVDKKFENLHAQIVSKKAAKPAPKPLPAKNKSKPDTKKIEADLNEMQM</sequence>
<dbReference type="InterPro" id="IPR029063">
    <property type="entry name" value="SAM-dependent_MTases_sf"/>
</dbReference>
<dbReference type="Pfam" id="PF02475">
    <property type="entry name" value="TRM5-TYW2_MTfase"/>
    <property type="match status" value="1"/>
</dbReference>
<evidence type="ECO:0000256" key="11">
    <source>
        <dbReference type="HAMAP-Rule" id="MF_03152"/>
    </source>
</evidence>
<evidence type="ECO:0000259" key="13">
    <source>
        <dbReference type="PROSITE" id="PS51684"/>
    </source>
</evidence>
<feature type="binding site" evidence="11">
    <location>
        <begin position="287"/>
        <end position="288"/>
    </location>
    <ligand>
        <name>S-adenosyl-L-methionine</name>
        <dbReference type="ChEBI" id="CHEBI:59789"/>
    </ligand>
</feature>
<evidence type="ECO:0000256" key="4">
    <source>
        <dbReference type="ARBA" id="ARBA00022679"/>
    </source>
</evidence>
<dbReference type="GO" id="GO:0005634">
    <property type="term" value="C:nucleus"/>
    <property type="evidence" value="ECO:0007669"/>
    <property type="project" value="UniProtKB-SubCell"/>
</dbReference>
<accession>A0A8W7Q453</accession>
<dbReference type="GO" id="GO:0005759">
    <property type="term" value="C:mitochondrial matrix"/>
    <property type="evidence" value="ECO:0007669"/>
    <property type="project" value="UniProtKB-SubCell"/>
</dbReference>
<reference evidence="14" key="1">
    <citation type="submission" date="2022-08" db="UniProtKB">
        <authorList>
            <consortium name="EnsemblMetazoa"/>
        </authorList>
    </citation>
    <scope>IDENTIFICATION</scope>
</reference>
<comment type="subcellular location">
    <subcellularLocation>
        <location evidence="11">Mitochondrion matrix</location>
    </subcellularLocation>
    <subcellularLocation>
        <location evidence="11">Nucleus</location>
    </subcellularLocation>
    <subcellularLocation>
        <location evidence="11">Cytoplasm</location>
    </subcellularLocation>
    <text evidence="11">Predominantly in the mitochondria and in the nucleus.</text>
</comment>
<keyword evidence="2 11" id="KW-0963">Cytoplasm</keyword>
<evidence type="ECO:0000256" key="5">
    <source>
        <dbReference type="ARBA" id="ARBA00022691"/>
    </source>
</evidence>
<feature type="compositionally biased region" description="Basic and acidic residues" evidence="12">
    <location>
        <begin position="454"/>
        <end position="468"/>
    </location>
</feature>
<dbReference type="GO" id="GO:0002939">
    <property type="term" value="P:tRNA N1-guanine methylation"/>
    <property type="evidence" value="ECO:0007669"/>
    <property type="project" value="TreeGrafter"/>
</dbReference>
<evidence type="ECO:0000256" key="1">
    <source>
        <dbReference type="ARBA" id="ARBA00009775"/>
    </source>
</evidence>
<keyword evidence="8 11" id="KW-0539">Nucleus</keyword>
<dbReference type="Pfam" id="PF25133">
    <property type="entry name" value="TYW2_N_2"/>
    <property type="match status" value="1"/>
</dbReference>
<comment type="similarity">
    <text evidence="1">Belongs to the class I-like SAM-binding methyltransferase superfamily. TRM5/TYW2 family.</text>
</comment>
<dbReference type="Gene3D" id="3.30.300.110">
    <property type="entry name" value="Met-10+ protein-like domains"/>
    <property type="match status" value="1"/>
</dbReference>
<comment type="catalytic activity">
    <reaction evidence="10 11">
        <text>guanosine(37) in tRNA + S-adenosyl-L-methionine = N(1)-methylguanosine(37) in tRNA + S-adenosyl-L-homocysteine + H(+)</text>
        <dbReference type="Rhea" id="RHEA:36899"/>
        <dbReference type="Rhea" id="RHEA-COMP:10145"/>
        <dbReference type="Rhea" id="RHEA-COMP:10147"/>
        <dbReference type="ChEBI" id="CHEBI:15378"/>
        <dbReference type="ChEBI" id="CHEBI:57856"/>
        <dbReference type="ChEBI" id="CHEBI:59789"/>
        <dbReference type="ChEBI" id="CHEBI:73542"/>
        <dbReference type="ChEBI" id="CHEBI:74269"/>
        <dbReference type="EC" id="2.1.1.228"/>
    </reaction>
</comment>
<feature type="binding site" evidence="11">
    <location>
        <position position="346"/>
    </location>
    <ligand>
        <name>S-adenosyl-L-methionine</name>
        <dbReference type="ChEBI" id="CHEBI:59789"/>
    </ligand>
</feature>
<dbReference type="PROSITE" id="PS51684">
    <property type="entry name" value="SAM_MT_TRM5_TYW2"/>
    <property type="match status" value="1"/>
</dbReference>
<dbReference type="InterPro" id="IPR056743">
    <property type="entry name" value="TRM5-TYW2-like_MTfase"/>
</dbReference>
<dbReference type="InterPro" id="IPR025792">
    <property type="entry name" value="tRNA_Gua_MeTrfase_euk"/>
</dbReference>
<dbReference type="EC" id="2.1.1.228" evidence="11"/>
<feature type="binding site" evidence="11">
    <location>
        <begin position="315"/>
        <end position="316"/>
    </location>
    <ligand>
        <name>S-adenosyl-L-methionine</name>
        <dbReference type="ChEBI" id="CHEBI:59789"/>
    </ligand>
</feature>
<feature type="compositionally biased region" description="Basic and acidic residues" evidence="12">
    <location>
        <begin position="540"/>
        <end position="549"/>
    </location>
</feature>
<dbReference type="HAMAP" id="MF_03152">
    <property type="entry name" value="TRM5"/>
    <property type="match status" value="1"/>
</dbReference>
<keyword evidence="5 11" id="KW-0949">S-adenosyl-L-methionine</keyword>
<proteinExistence type="inferred from homology"/>
<feature type="binding site" evidence="11">
    <location>
        <position position="249"/>
    </location>
    <ligand>
        <name>S-adenosyl-L-methionine</name>
        <dbReference type="ChEBI" id="CHEBI:59789"/>
    </ligand>
</feature>
<organism evidence="14">
    <name type="scientific">Anopheles coluzzii</name>
    <name type="common">African malaria mosquito</name>
    <dbReference type="NCBI Taxonomy" id="1518534"/>
    <lineage>
        <taxon>Eukaryota</taxon>
        <taxon>Metazoa</taxon>
        <taxon>Ecdysozoa</taxon>
        <taxon>Arthropoda</taxon>
        <taxon>Hexapoda</taxon>
        <taxon>Insecta</taxon>
        <taxon>Pterygota</taxon>
        <taxon>Neoptera</taxon>
        <taxon>Endopterygota</taxon>
        <taxon>Diptera</taxon>
        <taxon>Nematocera</taxon>
        <taxon>Culicoidea</taxon>
        <taxon>Culicidae</taxon>
        <taxon>Anophelinae</taxon>
        <taxon>Anopheles</taxon>
    </lineage>
</organism>
<keyword evidence="6 11" id="KW-0819">tRNA processing</keyword>
<dbReference type="InterPro" id="IPR056744">
    <property type="entry name" value="TRM5/TYW2-like_N"/>
</dbReference>
<keyword evidence="4 11" id="KW-0808">Transferase</keyword>
<feature type="region of interest" description="Disordered" evidence="12">
    <location>
        <begin position="442"/>
        <end position="476"/>
    </location>
</feature>
<dbReference type="AlphaFoldDB" id="A0A8W7Q453"/>
<comment type="function">
    <text evidence="9">Involved in mitochondrial tRNA methylation. Specifically methylates the N1 position of guanosine-37 in various tRNAs. Methylation is not dependent on the nature of the nucleoside 5' of the target nucleoside. This is the first step in the biosynthesis of wybutosine (yW), a modified base adjacent to the anticodon of tRNAs and required for accurate decoding.</text>
</comment>
<evidence type="ECO:0000256" key="10">
    <source>
        <dbReference type="ARBA" id="ARBA00047783"/>
    </source>
</evidence>
<keyword evidence="7 11" id="KW-0496">Mitochondrion</keyword>
<dbReference type="CDD" id="cd02440">
    <property type="entry name" value="AdoMet_MTases"/>
    <property type="match status" value="1"/>
</dbReference>
<dbReference type="GO" id="GO:0052906">
    <property type="term" value="F:tRNA (guanine(37)-N1)-methyltransferase activity"/>
    <property type="evidence" value="ECO:0007669"/>
    <property type="project" value="UniProtKB-UniRule"/>
</dbReference>
<dbReference type="PANTHER" id="PTHR23245:SF36">
    <property type="entry name" value="TRNA (GUANINE(37)-N1)-METHYLTRANSFERASE"/>
    <property type="match status" value="1"/>
</dbReference>
<comment type="similarity">
    <text evidence="11">Belongs to the TRM5 / TYW2 family.</text>
</comment>
<comment type="subunit">
    <text evidence="11">Monomer.</text>
</comment>
<evidence type="ECO:0000256" key="7">
    <source>
        <dbReference type="ARBA" id="ARBA00023128"/>
    </source>
</evidence>
<dbReference type="GO" id="GO:0070901">
    <property type="term" value="P:mitochondrial tRNA methylation"/>
    <property type="evidence" value="ECO:0007669"/>
    <property type="project" value="UniProtKB-ARBA"/>
</dbReference>
<dbReference type="Proteomes" id="UP000075882">
    <property type="component" value="Unassembled WGS sequence"/>
</dbReference>
<name>A0A8W7Q453_ANOCL</name>
<dbReference type="EnsemblMetazoa" id="ACOM042512-RA">
    <property type="protein sequence ID" value="ACOM042512-PA.1"/>
    <property type="gene ID" value="ACOM042512"/>
</dbReference>
<evidence type="ECO:0000256" key="8">
    <source>
        <dbReference type="ARBA" id="ARBA00023242"/>
    </source>
</evidence>
<evidence type="ECO:0000256" key="3">
    <source>
        <dbReference type="ARBA" id="ARBA00022603"/>
    </source>
</evidence>
<dbReference type="Gene3D" id="3.40.50.150">
    <property type="entry name" value="Vaccinia Virus protein VP39"/>
    <property type="match status" value="1"/>
</dbReference>
<protein>
    <recommendedName>
        <fullName evidence="11">tRNA (guanine(37)-N1)-methyltransferase</fullName>
        <ecNumber evidence="11">2.1.1.228</ecNumber>
    </recommendedName>
    <alternativeName>
        <fullName evidence="11">M1G-methyltransferase</fullName>
    </alternativeName>
    <alternativeName>
        <fullName evidence="11">tRNA [GM37] methyltransferase</fullName>
    </alternativeName>
    <alternativeName>
        <fullName evidence="11">tRNA methyltransferase 5 homolog</fullName>
    </alternativeName>
</protein>
<evidence type="ECO:0000256" key="6">
    <source>
        <dbReference type="ARBA" id="ARBA00022694"/>
    </source>
</evidence>